<comment type="similarity">
    <text evidence="2 11">Belongs to the class-II aminoacyl-tRNA synthetase family.</text>
</comment>
<evidence type="ECO:0000256" key="10">
    <source>
        <dbReference type="ARBA" id="ARBA00047937"/>
    </source>
</evidence>
<comment type="catalytic activity">
    <reaction evidence="10 11">
        <text>tRNA(Gly) + glycine + ATP = glycyl-tRNA(Gly) + AMP + diphosphate</text>
        <dbReference type="Rhea" id="RHEA:16013"/>
        <dbReference type="Rhea" id="RHEA-COMP:9664"/>
        <dbReference type="Rhea" id="RHEA-COMP:9683"/>
        <dbReference type="ChEBI" id="CHEBI:30616"/>
        <dbReference type="ChEBI" id="CHEBI:33019"/>
        <dbReference type="ChEBI" id="CHEBI:57305"/>
        <dbReference type="ChEBI" id="CHEBI:78442"/>
        <dbReference type="ChEBI" id="CHEBI:78522"/>
        <dbReference type="ChEBI" id="CHEBI:456215"/>
        <dbReference type="EC" id="6.1.1.14"/>
    </reaction>
</comment>
<keyword evidence="4 11" id="KW-0963">Cytoplasm</keyword>
<evidence type="ECO:0000256" key="11">
    <source>
        <dbReference type="HAMAP-Rule" id="MF_00255"/>
    </source>
</evidence>
<dbReference type="NCBIfam" id="TIGR00211">
    <property type="entry name" value="glyS"/>
    <property type="match status" value="1"/>
</dbReference>
<evidence type="ECO:0000259" key="12">
    <source>
        <dbReference type="Pfam" id="PF05746"/>
    </source>
</evidence>
<dbReference type="EMBL" id="CP107716">
    <property type="protein sequence ID" value="UYQ71465.1"/>
    <property type="molecule type" value="Genomic_DNA"/>
</dbReference>
<reference evidence="13" key="1">
    <citation type="submission" date="2022-10" db="EMBL/GenBank/DDBJ databases">
        <title>YIM 151497 complete genome.</title>
        <authorList>
            <person name="Chen X."/>
        </authorList>
    </citation>
    <scope>NUCLEOTIDE SEQUENCE</scope>
    <source>
        <strain evidence="13">YIM 151497</strain>
    </source>
</reference>
<evidence type="ECO:0000313" key="14">
    <source>
        <dbReference type="Proteomes" id="UP001163882"/>
    </source>
</evidence>
<keyword evidence="8 11" id="KW-0648">Protein biosynthesis</keyword>
<dbReference type="RefSeq" id="WP_264225117.1">
    <property type="nucleotide sequence ID" value="NZ_CP107716.1"/>
</dbReference>
<keyword evidence="6 11" id="KW-0547">Nucleotide-binding</keyword>
<protein>
    <recommendedName>
        <fullName evidence="11">Glycine--tRNA ligase beta subunit</fullName>
        <ecNumber evidence="11">6.1.1.14</ecNumber>
    </recommendedName>
    <alternativeName>
        <fullName evidence="11">Glycyl-tRNA synthetase beta subunit</fullName>
        <shortName evidence="11">GlyRS</shortName>
    </alternativeName>
</protein>
<feature type="domain" description="DALR anticodon binding" evidence="12">
    <location>
        <begin position="565"/>
        <end position="668"/>
    </location>
</feature>
<evidence type="ECO:0000256" key="1">
    <source>
        <dbReference type="ARBA" id="ARBA00004496"/>
    </source>
</evidence>
<evidence type="ECO:0000313" key="13">
    <source>
        <dbReference type="EMBL" id="UYQ71465.1"/>
    </source>
</evidence>
<accession>A0ABY6IP26</accession>
<dbReference type="EC" id="6.1.1.14" evidence="11"/>
<dbReference type="PANTHER" id="PTHR30075:SF2">
    <property type="entry name" value="GLYCINE--TRNA LIGASE, CHLOROPLASTIC_MITOCHONDRIAL 2"/>
    <property type="match status" value="1"/>
</dbReference>
<comment type="subcellular location">
    <subcellularLocation>
        <location evidence="1 11">Cytoplasm</location>
    </subcellularLocation>
</comment>
<evidence type="ECO:0000256" key="6">
    <source>
        <dbReference type="ARBA" id="ARBA00022741"/>
    </source>
</evidence>
<keyword evidence="5 11" id="KW-0436">Ligase</keyword>
<keyword evidence="9 11" id="KW-0030">Aminoacyl-tRNA synthetase</keyword>
<gene>
    <name evidence="11 13" type="primary">glyS</name>
    <name evidence="13" type="ORF">OF122_15635</name>
</gene>
<organism evidence="13 14">
    <name type="scientific">Pelagibacterium flavum</name>
    <dbReference type="NCBI Taxonomy" id="2984530"/>
    <lineage>
        <taxon>Bacteria</taxon>
        <taxon>Pseudomonadati</taxon>
        <taxon>Pseudomonadota</taxon>
        <taxon>Alphaproteobacteria</taxon>
        <taxon>Hyphomicrobiales</taxon>
        <taxon>Devosiaceae</taxon>
        <taxon>Pelagibacterium</taxon>
    </lineage>
</organism>
<dbReference type="PROSITE" id="PS50861">
    <property type="entry name" value="AA_TRNA_LIGASE_II_GLYAB"/>
    <property type="match status" value="1"/>
</dbReference>
<name>A0ABY6IP26_9HYPH</name>
<dbReference type="GO" id="GO:0004820">
    <property type="term" value="F:glycine-tRNA ligase activity"/>
    <property type="evidence" value="ECO:0007669"/>
    <property type="project" value="UniProtKB-EC"/>
</dbReference>
<dbReference type="HAMAP" id="MF_00255">
    <property type="entry name" value="Gly_tRNA_synth_beta"/>
    <property type="match status" value="1"/>
</dbReference>
<keyword evidence="14" id="KW-1185">Reference proteome</keyword>
<proteinExistence type="inferred from homology"/>
<evidence type="ECO:0000256" key="4">
    <source>
        <dbReference type="ARBA" id="ARBA00022490"/>
    </source>
</evidence>
<comment type="subunit">
    <text evidence="3 11">Tetramer of two alpha and two beta subunits.</text>
</comment>
<dbReference type="InterPro" id="IPR008909">
    <property type="entry name" value="DALR_anticod-bd"/>
</dbReference>
<sequence>MPELLLELFSEEIPARLQRRAAEDLKKAVTDALVEKGLVYESAGAFATPRRLALTVTGLPAASPDTREERKGPKVGAPQQALDGFLRAAGLSSIDQAKVQSDEKKGDFYVAVIEKKGAPAIDILRDILPATVKTFPWGKPMRWGAGRLEWVRPLRAITATFGPEGEEPDVIEFELGAVTSGNTTYGHRFMAPGAIKVRRFDDYVQALEKARVVLDIDRRKQIIRTDAEQLAFAQGLELIVDEGLLEEVAGLVEWPVVMMGSFDETFLKVPEEVIIATIRANQKCFCLRDSATGKLANKFILTSNIVAEDDGKTIVAGNERVIRARLSDAKFFYETDLETPLLDNLPKLEDVVFHAKLGTQAERVSRIEKLAAEIAPLVGADVEDAKRAAKLSKADLPTGMVGEFPELQGLMGRYYALAQGERPQVATAIEEHYKPLGPSDRVPTEPVAISVALADKLDILTGFWAIDEKPTGSKDPYALRRAALGVIRLIVDNKLRLSLSRFVSDGDLLSFFHDRLKVSLRDSGARHDLVDAVISSDTDDILQIVSRVAALSSLLAAEDGKALLAGYKRAANILTAEEKKDGRAYADPIDAGRLSTPEEQSLGTAIAQARTDVTARLENDDYAGAISVLASLRTPVDAFFESVLVNDPDPAIRANRLNLLASLRDTMHLVADFSKVAG</sequence>
<dbReference type="Proteomes" id="UP001163882">
    <property type="component" value="Chromosome"/>
</dbReference>
<dbReference type="Pfam" id="PF05746">
    <property type="entry name" value="DALR_1"/>
    <property type="match status" value="1"/>
</dbReference>
<dbReference type="SUPFAM" id="SSF109604">
    <property type="entry name" value="HD-domain/PDEase-like"/>
    <property type="match status" value="1"/>
</dbReference>
<evidence type="ECO:0000256" key="3">
    <source>
        <dbReference type="ARBA" id="ARBA00011209"/>
    </source>
</evidence>
<dbReference type="Pfam" id="PF02092">
    <property type="entry name" value="tRNA_synt_2f"/>
    <property type="match status" value="1"/>
</dbReference>
<keyword evidence="7 11" id="KW-0067">ATP-binding</keyword>
<evidence type="ECO:0000256" key="5">
    <source>
        <dbReference type="ARBA" id="ARBA00022598"/>
    </source>
</evidence>
<evidence type="ECO:0000256" key="8">
    <source>
        <dbReference type="ARBA" id="ARBA00022917"/>
    </source>
</evidence>
<evidence type="ECO:0000256" key="2">
    <source>
        <dbReference type="ARBA" id="ARBA00008226"/>
    </source>
</evidence>
<evidence type="ECO:0000256" key="9">
    <source>
        <dbReference type="ARBA" id="ARBA00023146"/>
    </source>
</evidence>
<dbReference type="PANTHER" id="PTHR30075">
    <property type="entry name" value="GLYCYL-TRNA SYNTHETASE"/>
    <property type="match status" value="1"/>
</dbReference>
<dbReference type="PRINTS" id="PR01045">
    <property type="entry name" value="TRNASYNTHGB"/>
</dbReference>
<dbReference type="InterPro" id="IPR006194">
    <property type="entry name" value="Gly-tRNA-synth_heterodimer"/>
</dbReference>
<dbReference type="InterPro" id="IPR015944">
    <property type="entry name" value="Gly-tRNA-synth_bsu"/>
</dbReference>
<evidence type="ECO:0000256" key="7">
    <source>
        <dbReference type="ARBA" id="ARBA00022840"/>
    </source>
</evidence>